<proteinExistence type="predicted"/>
<reference evidence="1" key="1">
    <citation type="journal article" date="2019" name="bioRxiv">
        <title>The Genome of the Zebra Mussel, Dreissena polymorpha: A Resource for Invasive Species Research.</title>
        <authorList>
            <person name="McCartney M.A."/>
            <person name="Auch B."/>
            <person name="Kono T."/>
            <person name="Mallez S."/>
            <person name="Zhang Y."/>
            <person name="Obille A."/>
            <person name="Becker A."/>
            <person name="Abrahante J.E."/>
            <person name="Garbe J."/>
            <person name="Badalamenti J.P."/>
            <person name="Herman A."/>
            <person name="Mangelson H."/>
            <person name="Liachko I."/>
            <person name="Sullivan S."/>
            <person name="Sone E.D."/>
            <person name="Koren S."/>
            <person name="Silverstein K.A.T."/>
            <person name="Beckman K.B."/>
            <person name="Gohl D.M."/>
        </authorList>
    </citation>
    <scope>NUCLEOTIDE SEQUENCE</scope>
    <source>
        <strain evidence="1">Duluth1</strain>
        <tissue evidence="1">Whole animal</tissue>
    </source>
</reference>
<protein>
    <submittedName>
        <fullName evidence="1">Uncharacterized protein</fullName>
    </submittedName>
</protein>
<dbReference type="Proteomes" id="UP000828390">
    <property type="component" value="Unassembled WGS sequence"/>
</dbReference>
<evidence type="ECO:0000313" key="1">
    <source>
        <dbReference type="EMBL" id="KAH3864038.1"/>
    </source>
</evidence>
<evidence type="ECO:0000313" key="2">
    <source>
        <dbReference type="Proteomes" id="UP000828390"/>
    </source>
</evidence>
<organism evidence="1 2">
    <name type="scientific">Dreissena polymorpha</name>
    <name type="common">Zebra mussel</name>
    <name type="synonym">Mytilus polymorpha</name>
    <dbReference type="NCBI Taxonomy" id="45954"/>
    <lineage>
        <taxon>Eukaryota</taxon>
        <taxon>Metazoa</taxon>
        <taxon>Spiralia</taxon>
        <taxon>Lophotrochozoa</taxon>
        <taxon>Mollusca</taxon>
        <taxon>Bivalvia</taxon>
        <taxon>Autobranchia</taxon>
        <taxon>Heteroconchia</taxon>
        <taxon>Euheterodonta</taxon>
        <taxon>Imparidentia</taxon>
        <taxon>Neoheterodontei</taxon>
        <taxon>Myida</taxon>
        <taxon>Dreissenoidea</taxon>
        <taxon>Dreissenidae</taxon>
        <taxon>Dreissena</taxon>
    </lineage>
</organism>
<sequence>MSPAWQSAISALSLGSPLGNVVSTNNRPMEIQPYQTLTLSGMVRKSDNECIAITEPSESGCKGLGVCPRVVRVARVHVSVFNISAKTIKIAPKSVLCELQEAKVLRNWSPDSGCKTEITSKTGPPQKEKDDVITELKLDLSHLEPEM</sequence>
<dbReference type="EMBL" id="JAIWYP010000002">
    <property type="protein sequence ID" value="KAH3864038.1"/>
    <property type="molecule type" value="Genomic_DNA"/>
</dbReference>
<dbReference type="AlphaFoldDB" id="A0A9D4LSS7"/>
<name>A0A9D4LSS7_DREPO</name>
<reference evidence="1" key="2">
    <citation type="submission" date="2020-11" db="EMBL/GenBank/DDBJ databases">
        <authorList>
            <person name="McCartney M.A."/>
            <person name="Auch B."/>
            <person name="Kono T."/>
            <person name="Mallez S."/>
            <person name="Becker A."/>
            <person name="Gohl D.M."/>
            <person name="Silverstein K.A.T."/>
            <person name="Koren S."/>
            <person name="Bechman K.B."/>
            <person name="Herman A."/>
            <person name="Abrahante J.E."/>
            <person name="Garbe J."/>
        </authorList>
    </citation>
    <scope>NUCLEOTIDE SEQUENCE</scope>
    <source>
        <strain evidence="1">Duluth1</strain>
        <tissue evidence="1">Whole animal</tissue>
    </source>
</reference>
<keyword evidence="2" id="KW-1185">Reference proteome</keyword>
<accession>A0A9D4LSS7</accession>
<comment type="caution">
    <text evidence="1">The sequence shown here is derived from an EMBL/GenBank/DDBJ whole genome shotgun (WGS) entry which is preliminary data.</text>
</comment>
<gene>
    <name evidence="1" type="ORF">DPMN_027050</name>
</gene>